<feature type="region of interest" description="Disordered" evidence="1">
    <location>
        <begin position="262"/>
        <end position="283"/>
    </location>
</feature>
<dbReference type="EMBL" id="PZQS01000012">
    <property type="protein sequence ID" value="PVD20820.1"/>
    <property type="molecule type" value="Genomic_DNA"/>
</dbReference>
<accession>A0A2T7NI20</accession>
<dbReference type="Proteomes" id="UP000245119">
    <property type="component" value="Linkage Group LG12"/>
</dbReference>
<comment type="caution">
    <text evidence="3">The sequence shown here is derived from an EMBL/GenBank/DDBJ whole genome shotgun (WGS) entry which is preliminary data.</text>
</comment>
<organism evidence="3 4">
    <name type="scientific">Pomacea canaliculata</name>
    <name type="common">Golden apple snail</name>
    <dbReference type="NCBI Taxonomy" id="400727"/>
    <lineage>
        <taxon>Eukaryota</taxon>
        <taxon>Metazoa</taxon>
        <taxon>Spiralia</taxon>
        <taxon>Lophotrochozoa</taxon>
        <taxon>Mollusca</taxon>
        <taxon>Gastropoda</taxon>
        <taxon>Caenogastropoda</taxon>
        <taxon>Architaenioglossa</taxon>
        <taxon>Ampullarioidea</taxon>
        <taxon>Ampullariidae</taxon>
        <taxon>Pomacea</taxon>
    </lineage>
</organism>
<evidence type="ECO:0000313" key="3">
    <source>
        <dbReference type="EMBL" id="PVD20820.1"/>
    </source>
</evidence>
<reference evidence="3 4" key="1">
    <citation type="submission" date="2018-04" db="EMBL/GenBank/DDBJ databases">
        <title>The genome of golden apple snail Pomacea canaliculata provides insight into stress tolerance and invasive adaptation.</title>
        <authorList>
            <person name="Liu C."/>
            <person name="Liu B."/>
            <person name="Ren Y."/>
            <person name="Zhang Y."/>
            <person name="Wang H."/>
            <person name="Li S."/>
            <person name="Jiang F."/>
            <person name="Yin L."/>
            <person name="Zhang G."/>
            <person name="Qian W."/>
            <person name="Fan W."/>
        </authorList>
    </citation>
    <scope>NUCLEOTIDE SEQUENCE [LARGE SCALE GENOMIC DNA]</scope>
    <source>
        <strain evidence="3">SZHN2017</strain>
        <tissue evidence="3">Muscle</tissue>
    </source>
</reference>
<dbReference type="InterPro" id="IPR036508">
    <property type="entry name" value="Chitin-bd_dom_sf"/>
</dbReference>
<evidence type="ECO:0000256" key="1">
    <source>
        <dbReference type="SAM" id="MobiDB-lite"/>
    </source>
</evidence>
<evidence type="ECO:0000259" key="2">
    <source>
        <dbReference type="PROSITE" id="PS50940"/>
    </source>
</evidence>
<feature type="domain" description="Chitin-binding type-2" evidence="2">
    <location>
        <begin position="63"/>
        <end position="118"/>
    </location>
</feature>
<dbReference type="OrthoDB" id="6020543at2759"/>
<sequence>MSSHHRQTIRLPAVFYARKISFTMKSDNGGDSSVNRLQPACSPQSRGLSQTSSLSAGRVGPPDSRCNINNGLVADASDCRGYLLCLQGAARQLHCTRDLLFNQLKLVCDFPSNVQCGNRPLVSGSPSSSWSSNSVPESGRCYTAVVNVTIDIKNDVRAPQFYESVTLRVQRQPLRHVLLIAAGMDPKFRFETTEFPGFGDHLSSIYGVRNDIQAIWTLFDKRGSLVRERERQEVPESSLAASSRQSGLDNCITIIHSRGGAHTKTVRTSTSGLSRGENGVGNA</sequence>
<protein>
    <recommendedName>
        <fullName evidence="2">Chitin-binding type-2 domain-containing protein</fullName>
    </recommendedName>
</protein>
<dbReference type="AlphaFoldDB" id="A0A2T7NI20"/>
<dbReference type="Gene3D" id="2.170.140.10">
    <property type="entry name" value="Chitin binding domain"/>
    <property type="match status" value="1"/>
</dbReference>
<name>A0A2T7NI20_POMCA</name>
<evidence type="ECO:0000313" key="4">
    <source>
        <dbReference type="Proteomes" id="UP000245119"/>
    </source>
</evidence>
<dbReference type="InterPro" id="IPR002557">
    <property type="entry name" value="Chitin-bd_dom"/>
</dbReference>
<dbReference type="Gene3D" id="2.170.130.30">
    <property type="match status" value="1"/>
</dbReference>
<gene>
    <name evidence="3" type="ORF">C0Q70_18981</name>
</gene>
<dbReference type="GO" id="GO:0008061">
    <property type="term" value="F:chitin binding"/>
    <property type="evidence" value="ECO:0007669"/>
    <property type="project" value="InterPro"/>
</dbReference>
<dbReference type="SUPFAM" id="SSF57625">
    <property type="entry name" value="Invertebrate chitin-binding proteins"/>
    <property type="match status" value="1"/>
</dbReference>
<dbReference type="Pfam" id="PF01607">
    <property type="entry name" value="CBM_14"/>
    <property type="match status" value="1"/>
</dbReference>
<dbReference type="PROSITE" id="PS50940">
    <property type="entry name" value="CHIT_BIND_II"/>
    <property type="match status" value="1"/>
</dbReference>
<dbReference type="GO" id="GO:0005576">
    <property type="term" value="C:extracellular region"/>
    <property type="evidence" value="ECO:0007669"/>
    <property type="project" value="InterPro"/>
</dbReference>
<dbReference type="SMART" id="SM00494">
    <property type="entry name" value="ChtBD2"/>
    <property type="match status" value="1"/>
</dbReference>
<feature type="region of interest" description="Disordered" evidence="1">
    <location>
        <begin position="27"/>
        <end position="60"/>
    </location>
</feature>
<proteinExistence type="predicted"/>
<keyword evidence="4" id="KW-1185">Reference proteome</keyword>
<feature type="compositionally biased region" description="Polar residues" evidence="1">
    <location>
        <begin position="27"/>
        <end position="55"/>
    </location>
</feature>